<organism evidence="1 2">
    <name type="scientific">Guptibacillus hwajinpoensis</name>
    <dbReference type="NCBI Taxonomy" id="208199"/>
    <lineage>
        <taxon>Bacteria</taxon>
        <taxon>Bacillati</taxon>
        <taxon>Bacillota</taxon>
        <taxon>Bacilli</taxon>
        <taxon>Bacillales</taxon>
        <taxon>Guptibacillaceae</taxon>
        <taxon>Guptibacillus</taxon>
    </lineage>
</organism>
<sequence length="116" mass="13613">MKWNSDTQTLNVEAGDYNKLKQDYDLLQKGARALYKSYEYETRGRNPTKWRYYGDGVFEGFPYTSRPKGFTIGNYYSVREDATAGTTYYFITNDFGEEVMYSLSNQEKLMITSQYT</sequence>
<dbReference type="Proteomes" id="UP000035996">
    <property type="component" value="Unassembled WGS sequence"/>
</dbReference>
<comment type="caution">
    <text evidence="1">The sequence shown here is derived from an EMBL/GenBank/DDBJ whole genome shotgun (WGS) entry which is preliminary data.</text>
</comment>
<protein>
    <submittedName>
        <fullName evidence="1">Uncharacterized protein</fullName>
    </submittedName>
</protein>
<name>A0A0J6CXL8_9BACL</name>
<gene>
    <name evidence="1" type="ORF">AB986_12805</name>
</gene>
<accession>A0A0J6CXL8</accession>
<evidence type="ECO:0000313" key="2">
    <source>
        <dbReference type="Proteomes" id="UP000035996"/>
    </source>
</evidence>
<reference evidence="1" key="1">
    <citation type="submission" date="2015-06" db="EMBL/GenBank/DDBJ databases">
        <authorList>
            <person name="Liu B."/>
            <person name="Wang J."/>
            <person name="Zhu Y."/>
            <person name="Liu G."/>
            <person name="Chen Q."/>
            <person name="Zheng C."/>
            <person name="Che J."/>
            <person name="Ge C."/>
            <person name="Shi H."/>
            <person name="Pan Z."/>
            <person name="Liu X."/>
        </authorList>
    </citation>
    <scope>NUCLEOTIDE SEQUENCE [LARGE SCALE GENOMIC DNA]</scope>
    <source>
        <strain evidence="1">DSM 16346</strain>
    </source>
</reference>
<dbReference type="AlphaFoldDB" id="A0A0J6CXL8"/>
<dbReference type="RefSeq" id="WP_048311510.1">
    <property type="nucleotide sequence ID" value="NZ_CP119526.1"/>
</dbReference>
<keyword evidence="2" id="KW-1185">Reference proteome</keyword>
<proteinExistence type="predicted"/>
<evidence type="ECO:0000313" key="1">
    <source>
        <dbReference type="EMBL" id="KMM36799.1"/>
    </source>
</evidence>
<dbReference type="EMBL" id="LELK01000004">
    <property type="protein sequence ID" value="KMM36799.1"/>
    <property type="molecule type" value="Genomic_DNA"/>
</dbReference>